<accession>A0ABY6P3X4</accession>
<dbReference type="Pfam" id="PF10604">
    <property type="entry name" value="Polyketide_cyc2"/>
    <property type="match status" value="1"/>
</dbReference>
<dbReference type="InterPro" id="IPR023393">
    <property type="entry name" value="START-like_dom_sf"/>
</dbReference>
<keyword evidence="2" id="KW-1185">Reference proteome</keyword>
<dbReference type="EMBL" id="CP110615">
    <property type="protein sequence ID" value="UZJ26356.1"/>
    <property type="molecule type" value="Genomic_DNA"/>
</dbReference>
<evidence type="ECO:0000313" key="2">
    <source>
        <dbReference type="Proteomes" id="UP001164965"/>
    </source>
</evidence>
<sequence>MPSVHRTTPAAPAAVWAVLADGWSLAGWVVGSSRIREVDVGWPAAGTRAHHSVGAWPLVVDDSTSVVSAVPERELVLQARGWPAGEARVTLRLRREGGGTRLDMTEVVTHGPGRLVPGPLQALAVAPRNAECLRRLVLLVEGRSR</sequence>
<organism evidence="1 2">
    <name type="scientific">Rhodococcus antarcticus</name>
    <dbReference type="NCBI Taxonomy" id="2987751"/>
    <lineage>
        <taxon>Bacteria</taxon>
        <taxon>Bacillati</taxon>
        <taxon>Actinomycetota</taxon>
        <taxon>Actinomycetes</taxon>
        <taxon>Mycobacteriales</taxon>
        <taxon>Nocardiaceae</taxon>
        <taxon>Rhodococcus</taxon>
    </lineage>
</organism>
<evidence type="ECO:0000313" key="1">
    <source>
        <dbReference type="EMBL" id="UZJ26356.1"/>
    </source>
</evidence>
<protein>
    <submittedName>
        <fullName evidence="1">SRPBCC family protein</fullName>
    </submittedName>
</protein>
<dbReference type="Proteomes" id="UP001164965">
    <property type="component" value="Chromosome"/>
</dbReference>
<dbReference type="SUPFAM" id="SSF55961">
    <property type="entry name" value="Bet v1-like"/>
    <property type="match status" value="1"/>
</dbReference>
<dbReference type="InterPro" id="IPR019587">
    <property type="entry name" value="Polyketide_cyclase/dehydratase"/>
</dbReference>
<proteinExistence type="predicted"/>
<reference evidence="1" key="1">
    <citation type="submission" date="2022-10" db="EMBL/GenBank/DDBJ databases">
        <title>Rhodococcus sp.75.</title>
        <authorList>
            <person name="Sun M."/>
        </authorList>
    </citation>
    <scope>NUCLEOTIDE SEQUENCE</scope>
    <source>
        <strain evidence="1">75</strain>
    </source>
</reference>
<dbReference type="RefSeq" id="WP_265384460.1">
    <property type="nucleotide sequence ID" value="NZ_CP110615.1"/>
</dbReference>
<name>A0ABY6P3X4_9NOCA</name>
<gene>
    <name evidence="1" type="ORF">RHODO2019_08135</name>
</gene>
<dbReference type="Gene3D" id="3.30.530.20">
    <property type="match status" value="1"/>
</dbReference>